<reference evidence="1 2" key="1">
    <citation type="journal article" date="2015" name="Genome Biol. Evol.">
        <title>Comparative Genomics of a Bacterivorous Green Alga Reveals Evolutionary Causalities and Consequences of Phago-Mixotrophic Mode of Nutrition.</title>
        <authorList>
            <person name="Burns J.A."/>
            <person name="Paasch A."/>
            <person name="Narechania A."/>
            <person name="Kim E."/>
        </authorList>
    </citation>
    <scope>NUCLEOTIDE SEQUENCE [LARGE SCALE GENOMIC DNA]</scope>
    <source>
        <strain evidence="1 2">PLY_AMNH</strain>
    </source>
</reference>
<gene>
    <name evidence="1" type="ORF">CYMTET_47823</name>
</gene>
<name>A0AAE0BUZ4_9CHLO</name>
<organism evidence="1 2">
    <name type="scientific">Cymbomonas tetramitiformis</name>
    <dbReference type="NCBI Taxonomy" id="36881"/>
    <lineage>
        <taxon>Eukaryota</taxon>
        <taxon>Viridiplantae</taxon>
        <taxon>Chlorophyta</taxon>
        <taxon>Pyramimonadophyceae</taxon>
        <taxon>Pyramimonadales</taxon>
        <taxon>Pyramimonadaceae</taxon>
        <taxon>Cymbomonas</taxon>
    </lineage>
</organism>
<evidence type="ECO:0000313" key="2">
    <source>
        <dbReference type="Proteomes" id="UP001190700"/>
    </source>
</evidence>
<protein>
    <submittedName>
        <fullName evidence="1">Uncharacterized protein</fullName>
    </submittedName>
</protein>
<comment type="caution">
    <text evidence="1">The sequence shown here is derived from an EMBL/GenBank/DDBJ whole genome shotgun (WGS) entry which is preliminary data.</text>
</comment>
<evidence type="ECO:0000313" key="1">
    <source>
        <dbReference type="EMBL" id="KAK3242479.1"/>
    </source>
</evidence>
<dbReference type="EMBL" id="LGRX02033160">
    <property type="protein sequence ID" value="KAK3242479.1"/>
    <property type="molecule type" value="Genomic_DNA"/>
</dbReference>
<dbReference type="AlphaFoldDB" id="A0AAE0BUZ4"/>
<proteinExistence type="predicted"/>
<keyword evidence="2" id="KW-1185">Reference proteome</keyword>
<accession>A0AAE0BUZ4</accession>
<sequence>MDSKIVEELTTRLEKIEAAIKFQRLVAEYGAPAVLTGDESDGIDVSAYGFSVPGSSGVLAELDGLTGQVKAMEAKVGVHLSQVSLLDNDDMGAHHAPHYVPSMTLDPPISAVTCSFEPVTESFVELAQACEHLSID</sequence>
<dbReference type="Proteomes" id="UP001190700">
    <property type="component" value="Unassembled WGS sequence"/>
</dbReference>